<sequence length="186" mass="21219">MEVAYQIHCSSNLQMALNGKYVETRMMVSALEIDCPNRGTHDGKGYNSDDSVEILEQSPCQKNLVRSTVSSANPSGNAVEDAKKFTSENPTFMVRITPNSRMVRVPGFFVREYFADNKKNVKIRFKKKLWHVRFVLDVDRRGQGRLCGGWTSFARESEMEAGDVCIFDLINQEDAVFDVHIFRDHT</sequence>
<evidence type="ECO:0000313" key="8">
    <source>
        <dbReference type="Proteomes" id="UP001359559"/>
    </source>
</evidence>
<keyword evidence="8" id="KW-1185">Reference proteome</keyword>
<evidence type="ECO:0000256" key="1">
    <source>
        <dbReference type="ARBA" id="ARBA00004123"/>
    </source>
</evidence>
<organism evidence="7 8">
    <name type="scientific">Clitoria ternatea</name>
    <name type="common">Butterfly pea</name>
    <dbReference type="NCBI Taxonomy" id="43366"/>
    <lineage>
        <taxon>Eukaryota</taxon>
        <taxon>Viridiplantae</taxon>
        <taxon>Streptophyta</taxon>
        <taxon>Embryophyta</taxon>
        <taxon>Tracheophyta</taxon>
        <taxon>Spermatophyta</taxon>
        <taxon>Magnoliopsida</taxon>
        <taxon>eudicotyledons</taxon>
        <taxon>Gunneridae</taxon>
        <taxon>Pentapetalae</taxon>
        <taxon>rosids</taxon>
        <taxon>fabids</taxon>
        <taxon>Fabales</taxon>
        <taxon>Fabaceae</taxon>
        <taxon>Papilionoideae</taxon>
        <taxon>50 kb inversion clade</taxon>
        <taxon>NPAAA clade</taxon>
        <taxon>indigoferoid/millettioid clade</taxon>
        <taxon>Phaseoleae</taxon>
        <taxon>Clitoria</taxon>
    </lineage>
</organism>
<dbReference type="Pfam" id="PF02362">
    <property type="entry name" value="B3"/>
    <property type="match status" value="1"/>
</dbReference>
<dbReference type="Proteomes" id="UP001359559">
    <property type="component" value="Unassembled WGS sequence"/>
</dbReference>
<dbReference type="GO" id="GO:0005634">
    <property type="term" value="C:nucleus"/>
    <property type="evidence" value="ECO:0007669"/>
    <property type="project" value="UniProtKB-SubCell"/>
</dbReference>
<dbReference type="InterPro" id="IPR044837">
    <property type="entry name" value="REM16-like"/>
</dbReference>
<comment type="caution">
    <text evidence="7">The sequence shown here is derived from an EMBL/GenBank/DDBJ whole genome shotgun (WGS) entry which is preliminary data.</text>
</comment>
<dbReference type="GO" id="GO:0003677">
    <property type="term" value="F:DNA binding"/>
    <property type="evidence" value="ECO:0007669"/>
    <property type="project" value="UniProtKB-KW"/>
</dbReference>
<proteinExistence type="predicted"/>
<evidence type="ECO:0000256" key="5">
    <source>
        <dbReference type="ARBA" id="ARBA00023242"/>
    </source>
</evidence>
<dbReference type="InterPro" id="IPR015300">
    <property type="entry name" value="DNA-bd_pseudobarrel_sf"/>
</dbReference>
<accession>A0AAN9K3E8</accession>
<dbReference type="InterPro" id="IPR003340">
    <property type="entry name" value="B3_DNA-bd"/>
</dbReference>
<dbReference type="AlphaFoldDB" id="A0AAN9K3E8"/>
<evidence type="ECO:0000259" key="6">
    <source>
        <dbReference type="PROSITE" id="PS50863"/>
    </source>
</evidence>
<protein>
    <recommendedName>
        <fullName evidence="6">TF-B3 domain-containing protein</fullName>
    </recommendedName>
</protein>
<keyword evidence="4" id="KW-0804">Transcription</keyword>
<dbReference type="PANTHER" id="PTHR31391">
    <property type="entry name" value="B3 DOMAIN-CONTAINING PROTEIN OS11G0197600-RELATED"/>
    <property type="match status" value="1"/>
</dbReference>
<dbReference type="SUPFAM" id="SSF101936">
    <property type="entry name" value="DNA-binding pseudobarrel domain"/>
    <property type="match status" value="1"/>
</dbReference>
<evidence type="ECO:0000256" key="2">
    <source>
        <dbReference type="ARBA" id="ARBA00023015"/>
    </source>
</evidence>
<evidence type="ECO:0000256" key="3">
    <source>
        <dbReference type="ARBA" id="ARBA00023125"/>
    </source>
</evidence>
<keyword evidence="3" id="KW-0238">DNA-binding</keyword>
<comment type="subcellular location">
    <subcellularLocation>
        <location evidence="1">Nucleus</location>
    </subcellularLocation>
</comment>
<evidence type="ECO:0000313" key="7">
    <source>
        <dbReference type="EMBL" id="KAK7310185.1"/>
    </source>
</evidence>
<dbReference type="PANTHER" id="PTHR31391:SF143">
    <property type="entry name" value="B3 DNA-BINDING DOMAIN PROTEIN"/>
    <property type="match status" value="1"/>
</dbReference>
<dbReference type="CDD" id="cd10017">
    <property type="entry name" value="B3_DNA"/>
    <property type="match status" value="1"/>
</dbReference>
<dbReference type="EMBL" id="JAYKXN010000002">
    <property type="protein sequence ID" value="KAK7310185.1"/>
    <property type="molecule type" value="Genomic_DNA"/>
</dbReference>
<keyword evidence="2" id="KW-0805">Transcription regulation</keyword>
<feature type="domain" description="TF-B3" evidence="6">
    <location>
        <begin position="88"/>
        <end position="185"/>
    </location>
</feature>
<gene>
    <name evidence="7" type="ORF">RJT34_07524</name>
</gene>
<reference evidence="7 8" key="1">
    <citation type="submission" date="2024-01" db="EMBL/GenBank/DDBJ databases">
        <title>The genomes of 5 underutilized Papilionoideae crops provide insights into root nodulation and disease resistance.</title>
        <authorList>
            <person name="Yuan L."/>
        </authorList>
    </citation>
    <scope>NUCLEOTIDE SEQUENCE [LARGE SCALE GENOMIC DNA]</scope>
    <source>
        <strain evidence="7">LY-2023</strain>
        <tissue evidence="7">Leaf</tissue>
    </source>
</reference>
<keyword evidence="5" id="KW-0539">Nucleus</keyword>
<dbReference type="PROSITE" id="PS50863">
    <property type="entry name" value="B3"/>
    <property type="match status" value="1"/>
</dbReference>
<evidence type="ECO:0000256" key="4">
    <source>
        <dbReference type="ARBA" id="ARBA00023163"/>
    </source>
</evidence>
<name>A0AAN9K3E8_CLITE</name>
<dbReference type="Gene3D" id="2.40.330.10">
    <property type="entry name" value="DNA-binding pseudobarrel domain"/>
    <property type="match status" value="1"/>
</dbReference>